<comment type="caution">
    <text evidence="1">The sequence shown here is derived from an EMBL/GenBank/DDBJ whole genome shotgun (WGS) entry which is preliminary data.</text>
</comment>
<dbReference type="STRING" id="1802668.A2831_01730"/>
<accession>A0A1F8ETM5</accession>
<proteinExistence type="predicted"/>
<sequence length="98" mass="11013">MTLKVVLTILPFENLDPLQRAGLIFLRNRHLSRRKAYDKTMLAVTSEVSKGNMASLNFRSLYEKLQNLVRPLQSKTAEARSLTGGGFNGILTENCFVV</sequence>
<gene>
    <name evidence="1" type="ORF">A2831_01730</name>
</gene>
<dbReference type="EMBL" id="MGJI01000024">
    <property type="protein sequence ID" value="OGN04201.1"/>
    <property type="molecule type" value="Genomic_DNA"/>
</dbReference>
<evidence type="ECO:0000313" key="2">
    <source>
        <dbReference type="Proteomes" id="UP000177507"/>
    </source>
</evidence>
<name>A0A1F8ETM5_9BACT</name>
<protein>
    <submittedName>
        <fullName evidence="1">Uncharacterized protein</fullName>
    </submittedName>
</protein>
<dbReference type="AlphaFoldDB" id="A0A1F8ETM5"/>
<organism evidence="1 2">
    <name type="scientific">Candidatus Yanofskybacteria bacterium RIFCSPHIGHO2_01_FULL_44_17</name>
    <dbReference type="NCBI Taxonomy" id="1802668"/>
    <lineage>
        <taxon>Bacteria</taxon>
        <taxon>Candidatus Yanofskyibacteriota</taxon>
    </lineage>
</organism>
<evidence type="ECO:0000313" key="1">
    <source>
        <dbReference type="EMBL" id="OGN04201.1"/>
    </source>
</evidence>
<dbReference type="Proteomes" id="UP000177507">
    <property type="component" value="Unassembled WGS sequence"/>
</dbReference>
<reference evidence="1 2" key="1">
    <citation type="journal article" date="2016" name="Nat. Commun.">
        <title>Thousands of microbial genomes shed light on interconnected biogeochemical processes in an aquifer system.</title>
        <authorList>
            <person name="Anantharaman K."/>
            <person name="Brown C.T."/>
            <person name="Hug L.A."/>
            <person name="Sharon I."/>
            <person name="Castelle C.J."/>
            <person name="Probst A.J."/>
            <person name="Thomas B.C."/>
            <person name="Singh A."/>
            <person name="Wilkins M.J."/>
            <person name="Karaoz U."/>
            <person name="Brodie E.L."/>
            <person name="Williams K.H."/>
            <person name="Hubbard S.S."/>
            <person name="Banfield J.F."/>
        </authorList>
    </citation>
    <scope>NUCLEOTIDE SEQUENCE [LARGE SCALE GENOMIC DNA]</scope>
</reference>